<sequence>MAISDILSDSSRPNSIVPPAPARLAMPMSTHNFGDSCEMLMGRGSFMNSYFHGNVVFNFNWNKQNMLSQQ</sequence>
<protein>
    <submittedName>
        <fullName evidence="2">Uncharacterized protein</fullName>
    </submittedName>
</protein>
<gene>
    <name evidence="2" type="ORF">DPMN_086898</name>
</gene>
<keyword evidence="3" id="KW-1185">Reference proteome</keyword>
<dbReference type="EMBL" id="JAIWYP010000003">
    <property type="protein sequence ID" value="KAH3844639.1"/>
    <property type="molecule type" value="Genomic_DNA"/>
</dbReference>
<feature type="region of interest" description="Disordered" evidence="1">
    <location>
        <begin position="1"/>
        <end position="21"/>
    </location>
</feature>
<organism evidence="2 3">
    <name type="scientific">Dreissena polymorpha</name>
    <name type="common">Zebra mussel</name>
    <name type="synonym">Mytilus polymorpha</name>
    <dbReference type="NCBI Taxonomy" id="45954"/>
    <lineage>
        <taxon>Eukaryota</taxon>
        <taxon>Metazoa</taxon>
        <taxon>Spiralia</taxon>
        <taxon>Lophotrochozoa</taxon>
        <taxon>Mollusca</taxon>
        <taxon>Bivalvia</taxon>
        <taxon>Autobranchia</taxon>
        <taxon>Heteroconchia</taxon>
        <taxon>Euheterodonta</taxon>
        <taxon>Imparidentia</taxon>
        <taxon>Neoheterodontei</taxon>
        <taxon>Myida</taxon>
        <taxon>Dreissenoidea</taxon>
        <taxon>Dreissenidae</taxon>
        <taxon>Dreissena</taxon>
    </lineage>
</organism>
<name>A0A9D4KS90_DREPO</name>
<comment type="caution">
    <text evidence="2">The sequence shown here is derived from an EMBL/GenBank/DDBJ whole genome shotgun (WGS) entry which is preliminary data.</text>
</comment>
<dbReference type="AlphaFoldDB" id="A0A9D4KS90"/>
<accession>A0A9D4KS90</accession>
<evidence type="ECO:0000256" key="1">
    <source>
        <dbReference type="SAM" id="MobiDB-lite"/>
    </source>
</evidence>
<reference evidence="2" key="1">
    <citation type="journal article" date="2019" name="bioRxiv">
        <title>The Genome of the Zebra Mussel, Dreissena polymorpha: A Resource for Invasive Species Research.</title>
        <authorList>
            <person name="McCartney M.A."/>
            <person name="Auch B."/>
            <person name="Kono T."/>
            <person name="Mallez S."/>
            <person name="Zhang Y."/>
            <person name="Obille A."/>
            <person name="Becker A."/>
            <person name="Abrahante J.E."/>
            <person name="Garbe J."/>
            <person name="Badalamenti J.P."/>
            <person name="Herman A."/>
            <person name="Mangelson H."/>
            <person name="Liachko I."/>
            <person name="Sullivan S."/>
            <person name="Sone E.D."/>
            <person name="Koren S."/>
            <person name="Silverstein K.A.T."/>
            <person name="Beckman K.B."/>
            <person name="Gohl D.M."/>
        </authorList>
    </citation>
    <scope>NUCLEOTIDE SEQUENCE</scope>
    <source>
        <strain evidence="2">Duluth1</strain>
        <tissue evidence="2">Whole animal</tissue>
    </source>
</reference>
<evidence type="ECO:0000313" key="3">
    <source>
        <dbReference type="Proteomes" id="UP000828390"/>
    </source>
</evidence>
<dbReference type="Proteomes" id="UP000828390">
    <property type="component" value="Unassembled WGS sequence"/>
</dbReference>
<evidence type="ECO:0000313" key="2">
    <source>
        <dbReference type="EMBL" id="KAH3844639.1"/>
    </source>
</evidence>
<reference evidence="2" key="2">
    <citation type="submission" date="2020-11" db="EMBL/GenBank/DDBJ databases">
        <authorList>
            <person name="McCartney M.A."/>
            <person name="Auch B."/>
            <person name="Kono T."/>
            <person name="Mallez S."/>
            <person name="Becker A."/>
            <person name="Gohl D.M."/>
            <person name="Silverstein K.A.T."/>
            <person name="Koren S."/>
            <person name="Bechman K.B."/>
            <person name="Herman A."/>
            <person name="Abrahante J.E."/>
            <person name="Garbe J."/>
        </authorList>
    </citation>
    <scope>NUCLEOTIDE SEQUENCE</scope>
    <source>
        <strain evidence="2">Duluth1</strain>
        <tissue evidence="2">Whole animal</tissue>
    </source>
</reference>
<proteinExistence type="predicted"/>